<evidence type="ECO:0000256" key="2">
    <source>
        <dbReference type="ARBA" id="ARBA00022553"/>
    </source>
</evidence>
<evidence type="ECO:0000256" key="4">
    <source>
        <dbReference type="ARBA" id="ARBA00023054"/>
    </source>
</evidence>
<comment type="subcellular location">
    <subcellularLocation>
        <location evidence="1">Nucleus</location>
        <location evidence="1">Nucleoplasm</location>
    </subcellularLocation>
</comment>
<feature type="compositionally biased region" description="Low complexity" evidence="9">
    <location>
        <begin position="328"/>
        <end position="347"/>
    </location>
</feature>
<feature type="compositionally biased region" description="Basic and acidic residues" evidence="9">
    <location>
        <begin position="96"/>
        <end position="106"/>
    </location>
</feature>
<feature type="domain" description="Plus3" evidence="10">
    <location>
        <begin position="365"/>
        <end position="496"/>
    </location>
</feature>
<dbReference type="eggNOG" id="KOG2402">
    <property type="taxonomic scope" value="Eukaryota"/>
</dbReference>
<feature type="compositionally biased region" description="Acidic residues" evidence="9">
    <location>
        <begin position="134"/>
        <end position="152"/>
    </location>
</feature>
<dbReference type="InterPro" id="IPR036128">
    <property type="entry name" value="Plus3-like_sf"/>
</dbReference>
<dbReference type="PANTHER" id="PTHR13115">
    <property type="entry name" value="RNA POLYMERASE-ASSOCIATED PROTEIN RTF1 HOMOLOG"/>
    <property type="match status" value="1"/>
</dbReference>
<dbReference type="OMA" id="ISGCYAR"/>
<dbReference type="AlphaFoldDB" id="E9GGK1"/>
<evidence type="ECO:0000313" key="11">
    <source>
        <dbReference type="EMBL" id="EFX81475.1"/>
    </source>
</evidence>
<dbReference type="InParanoid" id="E9GGK1"/>
<dbReference type="PhylomeDB" id="E9GGK1"/>
<gene>
    <name evidence="11" type="ORF">DAPPUDRAFT_303485</name>
</gene>
<accession>E9GGK1</accession>
<dbReference type="FunFam" id="3.90.70.200:FF:000001">
    <property type="entry name" value="RNA polymerase-associated protein RTF1 homolog"/>
    <property type="match status" value="1"/>
</dbReference>
<dbReference type="SMART" id="SM00719">
    <property type="entry name" value="Plus3"/>
    <property type="match status" value="1"/>
</dbReference>
<feature type="compositionally biased region" description="Basic and acidic residues" evidence="9">
    <location>
        <begin position="258"/>
        <end position="281"/>
    </location>
</feature>
<feature type="compositionally biased region" description="Acidic residues" evidence="9">
    <location>
        <begin position="107"/>
        <end position="118"/>
    </location>
</feature>
<dbReference type="SUPFAM" id="SSF159042">
    <property type="entry name" value="Plus3-like"/>
    <property type="match status" value="1"/>
</dbReference>
<feature type="compositionally biased region" description="Polar residues" evidence="9">
    <location>
        <begin position="641"/>
        <end position="651"/>
    </location>
</feature>
<dbReference type="OrthoDB" id="166375at2759"/>
<dbReference type="Gene3D" id="3.90.70.200">
    <property type="entry name" value="Plus-3 domain"/>
    <property type="match status" value="1"/>
</dbReference>
<dbReference type="GO" id="GO:1990269">
    <property type="term" value="F:RNA polymerase II C-terminal domain phosphoserine binding"/>
    <property type="evidence" value="ECO:0000318"/>
    <property type="project" value="GO_Central"/>
</dbReference>
<feature type="compositionally biased region" description="Basic and acidic residues" evidence="9">
    <location>
        <begin position="595"/>
        <end position="609"/>
    </location>
</feature>
<dbReference type="InterPro" id="IPR004343">
    <property type="entry name" value="Plus-3_dom"/>
</dbReference>
<evidence type="ECO:0000259" key="10">
    <source>
        <dbReference type="PROSITE" id="PS51360"/>
    </source>
</evidence>
<evidence type="ECO:0000313" key="12">
    <source>
        <dbReference type="Proteomes" id="UP000000305"/>
    </source>
</evidence>
<dbReference type="EMBL" id="GL732543">
    <property type="protein sequence ID" value="EFX81475.1"/>
    <property type="molecule type" value="Genomic_DNA"/>
</dbReference>
<proteinExistence type="predicted"/>
<dbReference type="PANTHER" id="PTHR13115:SF8">
    <property type="entry name" value="RNA POLYMERASE-ASSOCIATED PROTEIN RTF1 HOMOLOG"/>
    <property type="match status" value="1"/>
</dbReference>
<dbReference type="PROSITE" id="PS51360">
    <property type="entry name" value="PLUS3"/>
    <property type="match status" value="1"/>
</dbReference>
<dbReference type="STRING" id="6669.E9GGK1"/>
<evidence type="ECO:0000256" key="7">
    <source>
        <dbReference type="ARBA" id="ARBA00023242"/>
    </source>
</evidence>
<name>E9GGK1_DAPPU</name>
<feature type="compositionally biased region" description="Basic and acidic residues" evidence="9">
    <location>
        <begin position="161"/>
        <end position="189"/>
    </location>
</feature>
<feature type="coiled-coil region" evidence="8">
    <location>
        <begin position="537"/>
        <end position="564"/>
    </location>
</feature>
<dbReference type="Proteomes" id="UP000000305">
    <property type="component" value="Unassembled WGS sequence"/>
</dbReference>
<evidence type="ECO:0000256" key="9">
    <source>
        <dbReference type="SAM" id="MobiDB-lite"/>
    </source>
</evidence>
<keyword evidence="4 8" id="KW-0175">Coiled coil</keyword>
<dbReference type="KEGG" id="dpx:DAPPUDRAFT_303485"/>
<evidence type="ECO:0000256" key="5">
    <source>
        <dbReference type="ARBA" id="ARBA00023159"/>
    </source>
</evidence>
<feature type="compositionally biased region" description="Acidic residues" evidence="9">
    <location>
        <begin position="62"/>
        <end position="72"/>
    </location>
</feature>
<sequence>MSKRRAESSSGSGSGSGSSSSSSSSSESDAESGLVTSPKKRQRTGVAASNSPPKPVAHDSDSETSDSDDDWDASGKKKKPKKKKAKLSSGKPNRKPSSDNESHSDPEEGEVSDNSDSDDGARKSGSSSSYSSSESEEEFNDGYDENLMGDDNDQARLASMTEKEREEELFNRNERREVMRTRFEIEKKLKAAKRKEQHKKKSSHKGKKDNKDKGLSKDWGDKDLDKDVKERSKERKKTVEENKGKTDKKAQAMTALKARREEKKEREEKEKQRIEDRKNDDKDGDLDGVSADANKKKLKASDVYSDDSGSDSDSGSDFSTDKHGAAGKSSFPSSSKRQQSSSSSSSSDSDEDDKKSSKAKKPVFVESKEQLGRIRLSRHRLEKWVHAPFLKRAIVGCFVRVGIGMNNGRSVYRIAEIIDVCETGKIYQLGSTKTNKGIRLKHGAQERVFRIEFVSNQDFSDSEFKKWLDDCNVQGTSPPTLEDIEKKLKDIKEAANFEFNEEDINQMLEEKGRFRKTPYNYAMRKNQLMKERDVALLKGEEEETERITKELAELEERADELSKRSLSTTLSSISFINERNRKRNVERAEEAILEEIRASGGQKTEDPFTRRSTRPGKSGGYRPNADGIPPGPDPLAPVIKTESQSATANNEGRTDSKDKAKLVAKPKTSDLFSAHDFDIKIDLEVPLQSQPVAVTPKPVANLKEAPRRSLNLEDYKKKRGLI</sequence>
<keyword evidence="12" id="KW-1185">Reference proteome</keyword>
<reference evidence="11 12" key="1">
    <citation type="journal article" date="2011" name="Science">
        <title>The ecoresponsive genome of Daphnia pulex.</title>
        <authorList>
            <person name="Colbourne J.K."/>
            <person name="Pfrender M.E."/>
            <person name="Gilbert D."/>
            <person name="Thomas W.K."/>
            <person name="Tucker A."/>
            <person name="Oakley T.H."/>
            <person name="Tokishita S."/>
            <person name="Aerts A."/>
            <person name="Arnold G.J."/>
            <person name="Basu M.K."/>
            <person name="Bauer D.J."/>
            <person name="Caceres C.E."/>
            <person name="Carmel L."/>
            <person name="Casola C."/>
            <person name="Choi J.H."/>
            <person name="Detter J.C."/>
            <person name="Dong Q."/>
            <person name="Dusheyko S."/>
            <person name="Eads B.D."/>
            <person name="Frohlich T."/>
            <person name="Geiler-Samerotte K.A."/>
            <person name="Gerlach D."/>
            <person name="Hatcher P."/>
            <person name="Jogdeo S."/>
            <person name="Krijgsveld J."/>
            <person name="Kriventseva E.V."/>
            <person name="Kultz D."/>
            <person name="Laforsch C."/>
            <person name="Lindquist E."/>
            <person name="Lopez J."/>
            <person name="Manak J.R."/>
            <person name="Muller J."/>
            <person name="Pangilinan J."/>
            <person name="Patwardhan R.P."/>
            <person name="Pitluck S."/>
            <person name="Pritham E.J."/>
            <person name="Rechtsteiner A."/>
            <person name="Rho M."/>
            <person name="Rogozin I.B."/>
            <person name="Sakarya O."/>
            <person name="Salamov A."/>
            <person name="Schaack S."/>
            <person name="Shapiro H."/>
            <person name="Shiga Y."/>
            <person name="Skalitzky C."/>
            <person name="Smith Z."/>
            <person name="Souvorov A."/>
            <person name="Sung W."/>
            <person name="Tang Z."/>
            <person name="Tsuchiya D."/>
            <person name="Tu H."/>
            <person name="Vos H."/>
            <person name="Wang M."/>
            <person name="Wolf Y.I."/>
            <person name="Yamagata H."/>
            <person name="Yamada T."/>
            <person name="Ye Y."/>
            <person name="Shaw J.R."/>
            <person name="Andrews J."/>
            <person name="Crease T.J."/>
            <person name="Tang H."/>
            <person name="Lucas S.M."/>
            <person name="Robertson H.M."/>
            <person name="Bork P."/>
            <person name="Koonin E.V."/>
            <person name="Zdobnov E.M."/>
            <person name="Grigoriev I.V."/>
            <person name="Lynch M."/>
            <person name="Boore J.L."/>
        </authorList>
    </citation>
    <scope>NUCLEOTIDE SEQUENCE [LARGE SCALE GENOMIC DNA]</scope>
</reference>
<feature type="region of interest" description="Disordered" evidence="9">
    <location>
        <begin position="595"/>
        <end position="660"/>
    </location>
</feature>
<dbReference type="HOGENOM" id="CLU_018644_0_0_1"/>
<protein>
    <recommendedName>
        <fullName evidence="10">Plus3 domain-containing protein</fullName>
    </recommendedName>
</protein>
<evidence type="ECO:0000256" key="1">
    <source>
        <dbReference type="ARBA" id="ARBA00004642"/>
    </source>
</evidence>
<dbReference type="GO" id="GO:0003677">
    <property type="term" value="F:DNA binding"/>
    <property type="evidence" value="ECO:0007669"/>
    <property type="project" value="InterPro"/>
</dbReference>
<keyword evidence="2" id="KW-0597">Phosphoprotein</keyword>
<feature type="compositionally biased region" description="Basic and acidic residues" evidence="9">
    <location>
        <begin position="209"/>
        <end position="250"/>
    </location>
</feature>
<dbReference type="FunCoup" id="E9GGK1">
    <property type="interactions" value="2076"/>
</dbReference>
<feature type="compositionally biased region" description="Low complexity" evidence="9">
    <location>
        <begin position="17"/>
        <end position="27"/>
    </location>
</feature>
<feature type="compositionally biased region" description="Basic residues" evidence="9">
    <location>
        <begin position="76"/>
        <end position="86"/>
    </location>
</feature>
<dbReference type="Pfam" id="PF03126">
    <property type="entry name" value="Plus-3"/>
    <property type="match status" value="1"/>
</dbReference>
<evidence type="ECO:0000256" key="3">
    <source>
        <dbReference type="ARBA" id="ARBA00023015"/>
    </source>
</evidence>
<dbReference type="GO" id="GO:0016593">
    <property type="term" value="C:Cdc73/Paf1 complex"/>
    <property type="evidence" value="ECO:0000318"/>
    <property type="project" value="GO_Central"/>
</dbReference>
<feature type="region of interest" description="Disordered" evidence="9">
    <location>
        <begin position="1"/>
        <end position="364"/>
    </location>
</feature>
<feature type="compositionally biased region" description="Low complexity" evidence="9">
    <location>
        <begin position="124"/>
        <end position="133"/>
    </location>
</feature>
<keyword evidence="5" id="KW-0010">Activator</keyword>
<keyword evidence="3" id="KW-0805">Transcription regulation</keyword>
<keyword evidence="7" id="KW-0539">Nucleus</keyword>
<keyword evidence="6" id="KW-0804">Transcription</keyword>
<feature type="compositionally biased region" description="Basic residues" evidence="9">
    <location>
        <begin position="190"/>
        <end position="208"/>
    </location>
</feature>
<evidence type="ECO:0000256" key="8">
    <source>
        <dbReference type="SAM" id="Coils"/>
    </source>
</evidence>
<evidence type="ECO:0000256" key="6">
    <source>
        <dbReference type="ARBA" id="ARBA00023163"/>
    </source>
</evidence>
<organism evidence="11 12">
    <name type="scientific">Daphnia pulex</name>
    <name type="common">Water flea</name>
    <dbReference type="NCBI Taxonomy" id="6669"/>
    <lineage>
        <taxon>Eukaryota</taxon>
        <taxon>Metazoa</taxon>
        <taxon>Ecdysozoa</taxon>
        <taxon>Arthropoda</taxon>
        <taxon>Crustacea</taxon>
        <taxon>Branchiopoda</taxon>
        <taxon>Diplostraca</taxon>
        <taxon>Cladocera</taxon>
        <taxon>Anomopoda</taxon>
        <taxon>Daphniidae</taxon>
        <taxon>Daphnia</taxon>
    </lineage>
</organism>